<feature type="domain" description="HTH luxR-type" evidence="6">
    <location>
        <begin position="27"/>
        <end position="92"/>
    </location>
</feature>
<reference evidence="7 8" key="1">
    <citation type="journal article" date="2015" name="Biotechnol. Bioeng.">
        <title>Genome sequence and phenotypic characterization of Caulobacter segnis.</title>
        <authorList>
            <person name="Patel S."/>
            <person name="Fletcher B."/>
            <person name="Scott D.C."/>
            <person name="Ely B."/>
        </authorList>
    </citation>
    <scope>NUCLEOTIDE SEQUENCE [LARGE SCALE GENOMIC DNA]</scope>
    <source>
        <strain evidence="7 8">TK0059</strain>
    </source>
</reference>
<keyword evidence="5" id="KW-1133">Transmembrane helix</keyword>
<keyword evidence="5" id="KW-0472">Membrane</keyword>
<dbReference type="PANTHER" id="PTHR44688">
    <property type="entry name" value="DNA-BINDING TRANSCRIPTIONAL ACTIVATOR DEVR_DOSR"/>
    <property type="match status" value="1"/>
</dbReference>
<keyword evidence="5" id="KW-0812">Transmembrane</keyword>
<evidence type="ECO:0000313" key="8">
    <source>
        <dbReference type="Proteomes" id="UP000240527"/>
    </source>
</evidence>
<dbReference type="SUPFAM" id="SSF46894">
    <property type="entry name" value="C-terminal effector domain of the bipartite response regulators"/>
    <property type="match status" value="1"/>
</dbReference>
<dbReference type="Proteomes" id="UP000240527">
    <property type="component" value="Chromosome"/>
</dbReference>
<dbReference type="PANTHER" id="PTHR44688:SF16">
    <property type="entry name" value="DNA-BINDING TRANSCRIPTIONAL ACTIVATOR DEVR_DOSR"/>
    <property type="match status" value="1"/>
</dbReference>
<gene>
    <name evidence="7" type="ORF">B7G68_18335</name>
</gene>
<keyword evidence="2" id="KW-0238">DNA-binding</keyword>
<keyword evidence="3" id="KW-0804">Transcription</keyword>
<evidence type="ECO:0000256" key="3">
    <source>
        <dbReference type="ARBA" id="ARBA00023163"/>
    </source>
</evidence>
<protein>
    <submittedName>
        <fullName evidence="7">LuxR family transcriptional regulator</fullName>
    </submittedName>
</protein>
<proteinExistence type="predicted"/>
<dbReference type="InterPro" id="IPR016032">
    <property type="entry name" value="Sig_transdc_resp-reg_C-effctor"/>
</dbReference>
<dbReference type="Pfam" id="PF00196">
    <property type="entry name" value="GerE"/>
    <property type="match status" value="1"/>
</dbReference>
<evidence type="ECO:0000256" key="1">
    <source>
        <dbReference type="ARBA" id="ARBA00023015"/>
    </source>
</evidence>
<feature type="compositionally biased region" description="Basic and acidic residues" evidence="4">
    <location>
        <begin position="176"/>
        <end position="185"/>
    </location>
</feature>
<evidence type="ECO:0000259" key="6">
    <source>
        <dbReference type="PROSITE" id="PS50043"/>
    </source>
</evidence>
<evidence type="ECO:0000256" key="5">
    <source>
        <dbReference type="SAM" id="Phobius"/>
    </source>
</evidence>
<name>A0ABM6TK50_9CAUL</name>
<dbReference type="Gene3D" id="1.10.10.10">
    <property type="entry name" value="Winged helix-like DNA-binding domain superfamily/Winged helix DNA-binding domain"/>
    <property type="match status" value="1"/>
</dbReference>
<organism evidence="7 8">
    <name type="scientific">Caulobacter segnis</name>
    <dbReference type="NCBI Taxonomy" id="88688"/>
    <lineage>
        <taxon>Bacteria</taxon>
        <taxon>Pseudomonadati</taxon>
        <taxon>Pseudomonadota</taxon>
        <taxon>Alphaproteobacteria</taxon>
        <taxon>Caulobacterales</taxon>
        <taxon>Caulobacteraceae</taxon>
        <taxon>Caulobacter</taxon>
    </lineage>
</organism>
<evidence type="ECO:0000313" key="7">
    <source>
        <dbReference type="EMBL" id="AVQ03624.1"/>
    </source>
</evidence>
<dbReference type="SMART" id="SM00421">
    <property type="entry name" value="HTH_LUXR"/>
    <property type="match status" value="1"/>
</dbReference>
<sequence length="285" mass="31073">MWWRLAERRRTLKVLAMDKGDPSVTDQVEGLDRLTERERECLRLVDRHMSSKEIARELGLSKHTVDWHLDKARRRLGAADRYDAARRVFDRAHRADAPPTTPPVTPPPIASGSDPARLGAHPSFGSPDLAEEGAFRDRTDPLPKGSHWPGDVHAPGHHEFPEQLAGSQFGRGPSAHHLERTRAPADEPFGDAGWRGDGPRPSGGHAQAGFLQAERTGDAGNPVHRQRGDGRDLPVGLLVFGLGNGRPNHLSVPLRLAFIAAVMIVTAFAFGSILAGLHALQALFP</sequence>
<dbReference type="EMBL" id="CP027850">
    <property type="protein sequence ID" value="AVQ03624.1"/>
    <property type="molecule type" value="Genomic_DNA"/>
</dbReference>
<dbReference type="CDD" id="cd06170">
    <property type="entry name" value="LuxR_C_like"/>
    <property type="match status" value="1"/>
</dbReference>
<feature type="region of interest" description="Disordered" evidence="4">
    <location>
        <begin position="91"/>
        <end position="207"/>
    </location>
</feature>
<feature type="transmembrane region" description="Helical" evidence="5">
    <location>
        <begin position="256"/>
        <end position="280"/>
    </location>
</feature>
<dbReference type="InterPro" id="IPR036388">
    <property type="entry name" value="WH-like_DNA-bd_sf"/>
</dbReference>
<feature type="compositionally biased region" description="Pro residues" evidence="4">
    <location>
        <begin position="99"/>
        <end position="109"/>
    </location>
</feature>
<accession>A0ABM6TK50</accession>
<keyword evidence="8" id="KW-1185">Reference proteome</keyword>
<evidence type="ECO:0000256" key="4">
    <source>
        <dbReference type="SAM" id="MobiDB-lite"/>
    </source>
</evidence>
<dbReference type="PROSITE" id="PS50043">
    <property type="entry name" value="HTH_LUXR_2"/>
    <property type="match status" value="1"/>
</dbReference>
<keyword evidence="1" id="KW-0805">Transcription regulation</keyword>
<dbReference type="PRINTS" id="PR00038">
    <property type="entry name" value="HTHLUXR"/>
</dbReference>
<evidence type="ECO:0000256" key="2">
    <source>
        <dbReference type="ARBA" id="ARBA00023125"/>
    </source>
</evidence>
<dbReference type="InterPro" id="IPR000792">
    <property type="entry name" value="Tscrpt_reg_LuxR_C"/>
</dbReference>